<evidence type="ECO:0000313" key="2">
    <source>
        <dbReference type="Proteomes" id="UP000569005"/>
    </source>
</evidence>
<name>A0ACC5NYD3_9BACT</name>
<reference evidence="1" key="1">
    <citation type="submission" date="2020-08" db="EMBL/GenBank/DDBJ databases">
        <title>Genomic Encyclopedia of Type Strains, Phase IV (KMG-V): Genome sequencing to study the core and pangenomes of soil and plant-associated prokaryotes.</title>
        <authorList>
            <person name="Whitman W."/>
        </authorList>
    </citation>
    <scope>NUCLEOTIDE SEQUENCE</scope>
    <source>
        <strain evidence="1">M8UP15</strain>
    </source>
</reference>
<evidence type="ECO:0000313" key="1">
    <source>
        <dbReference type="EMBL" id="MBB5339569.1"/>
    </source>
</evidence>
<comment type="caution">
    <text evidence="1">The sequence shown here is derived from an EMBL/GenBank/DDBJ whole genome shotgun (WGS) entry which is preliminary data.</text>
</comment>
<organism evidence="1 2">
    <name type="scientific">Tunturiibacter gelidiferens</name>
    <dbReference type="NCBI Taxonomy" id="3069689"/>
    <lineage>
        <taxon>Bacteria</taxon>
        <taxon>Pseudomonadati</taxon>
        <taxon>Acidobacteriota</taxon>
        <taxon>Terriglobia</taxon>
        <taxon>Terriglobales</taxon>
        <taxon>Acidobacteriaceae</taxon>
        <taxon>Tunturiibacter</taxon>
    </lineage>
</organism>
<sequence length="38" mass="4268">MRAEWKRSLTESNVESPAMPIEPPMFLIVLKIAQAEPG</sequence>
<keyword evidence="2" id="KW-1185">Reference proteome</keyword>
<dbReference type="EMBL" id="JACHEA010000001">
    <property type="protein sequence ID" value="MBB5339569.1"/>
    <property type="molecule type" value="Genomic_DNA"/>
</dbReference>
<accession>A0ACC5NYD3</accession>
<proteinExistence type="predicted"/>
<protein>
    <submittedName>
        <fullName evidence="1">Uncharacterized protein</fullName>
    </submittedName>
</protein>
<gene>
    <name evidence="1" type="ORF">HDF13_001902</name>
</gene>
<dbReference type="Proteomes" id="UP000569005">
    <property type="component" value="Unassembled WGS sequence"/>
</dbReference>